<gene>
    <name evidence="3" type="ORF">KI387_034295</name>
</gene>
<comment type="caution">
    <text evidence="3">The sequence shown here is derived from an EMBL/GenBank/DDBJ whole genome shotgun (WGS) entry which is preliminary data.</text>
</comment>
<dbReference type="SUPFAM" id="SSF53448">
    <property type="entry name" value="Nucleotide-diphospho-sugar transferases"/>
    <property type="match status" value="1"/>
</dbReference>
<accession>A0AA38C5A8</accession>
<dbReference type="AlphaFoldDB" id="A0AA38C5A8"/>
<dbReference type="GO" id="GO:0016757">
    <property type="term" value="F:glycosyltransferase activity"/>
    <property type="evidence" value="ECO:0007669"/>
    <property type="project" value="UniProtKB-KW"/>
</dbReference>
<evidence type="ECO:0000256" key="1">
    <source>
        <dbReference type="ARBA" id="ARBA00022676"/>
    </source>
</evidence>
<proteinExistence type="inferred from homology"/>
<dbReference type="Gene3D" id="3.90.550.10">
    <property type="entry name" value="Spore Coat Polysaccharide Biosynthesis Protein SpsA, Chain A"/>
    <property type="match status" value="1"/>
</dbReference>
<keyword evidence="4" id="KW-1185">Reference proteome</keyword>
<dbReference type="InterPro" id="IPR029044">
    <property type="entry name" value="Nucleotide-diphossugar_trans"/>
</dbReference>
<keyword evidence="1" id="KW-0808">Transferase</keyword>
<evidence type="ECO:0000256" key="2">
    <source>
        <dbReference type="RuleBase" id="RU362027"/>
    </source>
</evidence>
<reference evidence="3 4" key="1">
    <citation type="journal article" date="2021" name="Nat. Plants">
        <title>The Taxus genome provides insights into paclitaxel biosynthesis.</title>
        <authorList>
            <person name="Xiong X."/>
            <person name="Gou J."/>
            <person name="Liao Q."/>
            <person name="Li Y."/>
            <person name="Zhou Q."/>
            <person name="Bi G."/>
            <person name="Li C."/>
            <person name="Du R."/>
            <person name="Wang X."/>
            <person name="Sun T."/>
            <person name="Guo L."/>
            <person name="Liang H."/>
            <person name="Lu P."/>
            <person name="Wu Y."/>
            <person name="Zhang Z."/>
            <person name="Ro D.K."/>
            <person name="Shang Y."/>
            <person name="Huang S."/>
            <person name="Yan J."/>
        </authorList>
    </citation>
    <scope>NUCLEOTIDE SEQUENCE [LARGE SCALE GENOMIC DNA]</scope>
    <source>
        <strain evidence="3">Ta-2019</strain>
    </source>
</reference>
<evidence type="ECO:0000313" key="4">
    <source>
        <dbReference type="Proteomes" id="UP000824469"/>
    </source>
</evidence>
<keyword evidence="1" id="KW-0328">Glycosyltransferase</keyword>
<dbReference type="EMBL" id="JAHRHJ020003813">
    <property type="protein sequence ID" value="KAH9290178.1"/>
    <property type="molecule type" value="Genomic_DNA"/>
</dbReference>
<dbReference type="EC" id="2.4.1.-" evidence="2"/>
<dbReference type="Pfam" id="PF01501">
    <property type="entry name" value="Glyco_transf_8"/>
    <property type="match status" value="1"/>
</dbReference>
<dbReference type="InterPro" id="IPR002495">
    <property type="entry name" value="Glyco_trans_8"/>
</dbReference>
<feature type="non-terminal residue" evidence="3">
    <location>
        <position position="92"/>
    </location>
</feature>
<comment type="similarity">
    <text evidence="2">Belongs to the glycosyltransferase 8 family.</text>
</comment>
<sequence length="92" mass="10924">MIGVQIEIADHVQFEEYNKMVYLDADIQVFDNIDKLFDTPNGYLYAAMDYFCEKTWSHTPQYKIGYCQQCPDKVRWPAEMEKQRPTCISMPE</sequence>
<evidence type="ECO:0000313" key="3">
    <source>
        <dbReference type="EMBL" id="KAH9290178.1"/>
    </source>
</evidence>
<name>A0AA38C5A8_TAXCH</name>
<protein>
    <recommendedName>
        <fullName evidence="2">Hexosyltransferase</fullName>
        <ecNumber evidence="2">2.4.1.-</ecNumber>
    </recommendedName>
</protein>
<dbReference type="Proteomes" id="UP000824469">
    <property type="component" value="Unassembled WGS sequence"/>
</dbReference>
<organism evidence="3 4">
    <name type="scientific">Taxus chinensis</name>
    <name type="common">Chinese yew</name>
    <name type="synonym">Taxus wallichiana var. chinensis</name>
    <dbReference type="NCBI Taxonomy" id="29808"/>
    <lineage>
        <taxon>Eukaryota</taxon>
        <taxon>Viridiplantae</taxon>
        <taxon>Streptophyta</taxon>
        <taxon>Embryophyta</taxon>
        <taxon>Tracheophyta</taxon>
        <taxon>Spermatophyta</taxon>
        <taxon>Pinopsida</taxon>
        <taxon>Pinidae</taxon>
        <taxon>Conifers II</taxon>
        <taxon>Cupressales</taxon>
        <taxon>Taxaceae</taxon>
        <taxon>Taxus</taxon>
    </lineage>
</organism>